<dbReference type="Pfam" id="PF01785">
    <property type="entry name" value="Closter_coat"/>
    <property type="match status" value="1"/>
</dbReference>
<evidence type="ECO:0000256" key="1">
    <source>
        <dbReference type="ARBA" id="ARBA00004328"/>
    </source>
</evidence>
<evidence type="ECO:0000256" key="3">
    <source>
        <dbReference type="ARBA" id="ARBA00022844"/>
    </source>
</evidence>
<evidence type="ECO:0000256" key="2">
    <source>
        <dbReference type="ARBA" id="ARBA00022561"/>
    </source>
</evidence>
<dbReference type="EMBL" id="MW489856">
    <property type="protein sequence ID" value="QSQ86329.1"/>
    <property type="molecule type" value="Genomic_RNA"/>
</dbReference>
<comment type="subcellular location">
    <subcellularLocation>
        <location evidence="1">Virion</location>
    </subcellularLocation>
</comment>
<accession>A0A8A0Y001</accession>
<reference evidence="4" key="1">
    <citation type="submission" date="2021-01" db="EMBL/GenBank/DDBJ databases">
        <title>Figuring out RNA genome size: A New Fig closterovirus with the largest plant RNA virus sequence.</title>
        <authorList>
            <person name="Debat H."/>
            <person name="Bejerman N."/>
        </authorList>
    </citation>
    <scope>NUCLEOTIDE SEQUENCE</scope>
    <source>
        <strain evidence="4">Figclos</strain>
    </source>
</reference>
<keyword evidence="2" id="KW-0167">Capsid protein</keyword>
<keyword evidence="3" id="KW-0946">Virion</keyword>
<dbReference type="GO" id="GO:0019028">
    <property type="term" value="C:viral capsid"/>
    <property type="evidence" value="ECO:0007669"/>
    <property type="project" value="UniProtKB-KW"/>
</dbReference>
<evidence type="ECO:0000313" key="4">
    <source>
        <dbReference type="EMBL" id="QSQ86329.1"/>
    </source>
</evidence>
<name>A0A8A0Y001_9CLOS</name>
<organism evidence="4">
    <name type="scientific">Fig closterovirus 2</name>
    <dbReference type="NCBI Taxonomy" id="2809011"/>
    <lineage>
        <taxon>Viruses</taxon>
        <taxon>Riboviria</taxon>
        <taxon>Orthornavirae</taxon>
        <taxon>Kitrinoviricota</taxon>
        <taxon>Alsuviricetes</taxon>
        <taxon>Martellivirales</taxon>
        <taxon>Closteroviridae</taxon>
        <taxon>Closterovirus</taxon>
    </lineage>
</organism>
<sequence>MADSSTEGTDKTVATKTSSNALSDYSSGYVNSIFNEQFSTNIQKLDLNSISQTRPDRCQSEELELILGDLKEFLVAQYSIVPADFILHLSMIIVRLNSTTCSEKYTFGQTENISYIVSGVRYRIYDHQLFPFLRALCKKHLPSVKNGVRKFASSCEALLVTLGHLRPDLFESARATRAGTPHGKGWLASDFISGVYPDISENERAVAIRARDVNLSRVSMEKDHLVSLYDIT</sequence>
<protein>
    <submittedName>
        <fullName evidence="4">PdCP</fullName>
    </submittedName>
</protein>
<proteinExistence type="predicted"/>
<dbReference type="InterPro" id="IPR002679">
    <property type="entry name" value="Closter_coat"/>
</dbReference>